<feature type="region of interest" description="Disordered" evidence="1">
    <location>
        <begin position="421"/>
        <end position="448"/>
    </location>
</feature>
<evidence type="ECO:0000313" key="5">
    <source>
        <dbReference type="Proteomes" id="UP001497512"/>
    </source>
</evidence>
<name>A0ABP0TLL3_9BRYO</name>
<evidence type="ECO:0000259" key="3">
    <source>
        <dbReference type="Pfam" id="PF23469"/>
    </source>
</evidence>
<feature type="domain" description="KHDC4/BBP-like KH-domain type I" evidence="2">
    <location>
        <begin position="226"/>
        <end position="301"/>
    </location>
</feature>
<feature type="compositionally biased region" description="Basic and acidic residues" evidence="1">
    <location>
        <begin position="570"/>
        <end position="579"/>
    </location>
</feature>
<dbReference type="Pfam" id="PF23469">
    <property type="entry name" value="KH_12"/>
    <property type="match status" value="1"/>
</dbReference>
<evidence type="ECO:0000256" key="1">
    <source>
        <dbReference type="SAM" id="MobiDB-lite"/>
    </source>
</evidence>
<evidence type="ECO:0008006" key="6">
    <source>
        <dbReference type="Google" id="ProtNLM"/>
    </source>
</evidence>
<evidence type="ECO:0000259" key="2">
    <source>
        <dbReference type="Pfam" id="PF22675"/>
    </source>
</evidence>
<feature type="compositionally biased region" description="Low complexity" evidence="1">
    <location>
        <begin position="422"/>
        <end position="437"/>
    </location>
</feature>
<dbReference type="EMBL" id="OZ019904">
    <property type="protein sequence ID" value="CAK9199563.1"/>
    <property type="molecule type" value="Genomic_DNA"/>
</dbReference>
<dbReference type="InterPro" id="IPR055256">
    <property type="entry name" value="KH_1_KHDC4/BBP-like"/>
</dbReference>
<protein>
    <recommendedName>
        <fullName evidence="6">Protein RIK</fullName>
    </recommendedName>
</protein>
<dbReference type="InterPro" id="IPR056149">
    <property type="entry name" value="PRP5/DDX46/KHDC4_KH"/>
</dbReference>
<feature type="region of interest" description="Disordered" evidence="1">
    <location>
        <begin position="536"/>
        <end position="624"/>
    </location>
</feature>
<dbReference type="InterPro" id="IPR036612">
    <property type="entry name" value="KH_dom_type_1_sf"/>
</dbReference>
<feature type="region of interest" description="Disordered" evidence="1">
    <location>
        <begin position="638"/>
        <end position="663"/>
    </location>
</feature>
<dbReference type="CDD" id="cd22471">
    <property type="entry name" value="KH-I_RIK_like_rpt1"/>
    <property type="match status" value="1"/>
</dbReference>
<evidence type="ECO:0000313" key="4">
    <source>
        <dbReference type="EMBL" id="CAK9199563.1"/>
    </source>
</evidence>
<dbReference type="SUPFAM" id="SSF54791">
    <property type="entry name" value="Eukaryotic type KH-domain (KH-domain type I)"/>
    <property type="match status" value="1"/>
</dbReference>
<dbReference type="PANTHER" id="PTHR15744:SF0">
    <property type="entry name" value="KH HOMOLOGY DOMAIN-CONTAINING PROTEIN 4"/>
    <property type="match status" value="1"/>
</dbReference>
<sequence length="695" mass="74235">MADSSTAAIRQRKKRKWDQPGEAVAMAAYPVSAMPGMLFGGAGNSTGLGMPNMLASLVGAFPTMTLPMPPVPYSAPCSTVPNNAAVAIVQKLNQDLVTKGLIHPVKIHDELIAREIIINDADAGVRYKLTKRQTQEEIQAKTGAVVITRFGRFRPPNEPPDSEKPLYLHISAGVQLKDTTECIKSVDAAAALVEEMMKQGLPSAGTVQNGGGGPPLSLVVNVGFFADPSFNLVGRIRGPNDRYLKHIMTETGTEVAVHGKGSGYLESFSGEEAQQPLHLLITGDNFKSLDDAQQLADNLLETIHSDSVAFWPSYQAATGGPALDLAPAPSHVLGVSQRPHLAYQQPRVQYPGTMGAQTQSGSFYSSVCAPGPGPWPPVSAMSMAAPALQPPATEKIFMDPYANMLLPTKVYGAVPPPQQLAGGSTTGVTTESSSSIKIEPESRSATEQIPISVSSPTAPAFVANTPLLHLPIPCSITEGNILVSNIYPVPFCENSNPYNQGRGGLQHPLTNCSGYGGVYPQVSPLQQVALALQRPPPPFSVRSGNGSAVGGLQGADAQGVKPYHGQSDWQVEKQRDGHPQKGRRKFQEFPMSVNQTARNDSQVHEATLPSRLEERSLSSSGEKDKNLLKLVEKLMPPPLSRSVLSPPLKTPHPSSPQKEGKFLSSSSKCDSSVILYCCWNAVLLFNKRRGFTVQL</sequence>
<dbReference type="InterPro" id="IPR031121">
    <property type="entry name" value="RIK/BLOM7"/>
</dbReference>
<feature type="domain" description="ATP-dependent RNA helicase PRP5/DDX46/KHDC4 KH" evidence="3">
    <location>
        <begin position="112"/>
        <end position="201"/>
    </location>
</feature>
<proteinExistence type="predicted"/>
<dbReference type="Pfam" id="PF22675">
    <property type="entry name" value="KH-I_KHDC4-BBP"/>
    <property type="match status" value="1"/>
</dbReference>
<feature type="compositionally biased region" description="Basic and acidic residues" evidence="1">
    <location>
        <begin position="611"/>
        <end position="624"/>
    </location>
</feature>
<dbReference type="PANTHER" id="PTHR15744">
    <property type="entry name" value="BLOM7"/>
    <property type="match status" value="1"/>
</dbReference>
<dbReference type="Gene3D" id="3.30.1370.10">
    <property type="entry name" value="K Homology domain, type 1"/>
    <property type="match status" value="1"/>
</dbReference>
<gene>
    <name evidence="4" type="ORF">CSSPTR1EN2_LOCUS4999</name>
</gene>
<accession>A0ABP0TLL3</accession>
<keyword evidence="5" id="KW-1185">Reference proteome</keyword>
<reference evidence="4" key="1">
    <citation type="submission" date="2024-02" db="EMBL/GenBank/DDBJ databases">
        <authorList>
            <consortium name="ELIXIR-Norway"/>
            <consortium name="Elixir Norway"/>
        </authorList>
    </citation>
    <scope>NUCLEOTIDE SEQUENCE</scope>
</reference>
<dbReference type="Proteomes" id="UP001497512">
    <property type="component" value="Chromosome 12"/>
</dbReference>
<organism evidence="4 5">
    <name type="scientific">Sphagnum troendelagicum</name>
    <dbReference type="NCBI Taxonomy" id="128251"/>
    <lineage>
        <taxon>Eukaryota</taxon>
        <taxon>Viridiplantae</taxon>
        <taxon>Streptophyta</taxon>
        <taxon>Embryophyta</taxon>
        <taxon>Bryophyta</taxon>
        <taxon>Sphagnophytina</taxon>
        <taxon>Sphagnopsida</taxon>
        <taxon>Sphagnales</taxon>
        <taxon>Sphagnaceae</taxon>
        <taxon>Sphagnum</taxon>
    </lineage>
</organism>